<accession>A0A6A6NXS5</accession>
<keyword evidence="3" id="KW-0472">Membrane</keyword>
<protein>
    <submittedName>
        <fullName evidence="5">Aspartic peptidase domain-containing protein</fullName>
    </submittedName>
</protein>
<dbReference type="SUPFAM" id="SSF50630">
    <property type="entry name" value="Acid proteases"/>
    <property type="match status" value="1"/>
</dbReference>
<evidence type="ECO:0000259" key="4">
    <source>
        <dbReference type="PROSITE" id="PS51767"/>
    </source>
</evidence>
<organism evidence="5 6">
    <name type="scientific">Lineolata rhizophorae</name>
    <dbReference type="NCBI Taxonomy" id="578093"/>
    <lineage>
        <taxon>Eukaryota</taxon>
        <taxon>Fungi</taxon>
        <taxon>Dikarya</taxon>
        <taxon>Ascomycota</taxon>
        <taxon>Pezizomycotina</taxon>
        <taxon>Dothideomycetes</taxon>
        <taxon>Dothideomycetes incertae sedis</taxon>
        <taxon>Lineolatales</taxon>
        <taxon>Lineolataceae</taxon>
        <taxon>Lineolata</taxon>
    </lineage>
</organism>
<dbReference type="InterPro" id="IPR033121">
    <property type="entry name" value="PEPTIDASE_A1"/>
</dbReference>
<reference evidence="5" key="1">
    <citation type="journal article" date="2020" name="Stud. Mycol.">
        <title>101 Dothideomycetes genomes: a test case for predicting lifestyles and emergence of pathogens.</title>
        <authorList>
            <person name="Haridas S."/>
            <person name="Albert R."/>
            <person name="Binder M."/>
            <person name="Bloem J."/>
            <person name="Labutti K."/>
            <person name="Salamov A."/>
            <person name="Andreopoulos B."/>
            <person name="Baker S."/>
            <person name="Barry K."/>
            <person name="Bills G."/>
            <person name="Bluhm B."/>
            <person name="Cannon C."/>
            <person name="Castanera R."/>
            <person name="Culley D."/>
            <person name="Daum C."/>
            <person name="Ezra D."/>
            <person name="Gonzalez J."/>
            <person name="Henrissat B."/>
            <person name="Kuo A."/>
            <person name="Liang C."/>
            <person name="Lipzen A."/>
            <person name="Lutzoni F."/>
            <person name="Magnuson J."/>
            <person name="Mondo S."/>
            <person name="Nolan M."/>
            <person name="Ohm R."/>
            <person name="Pangilinan J."/>
            <person name="Park H.-J."/>
            <person name="Ramirez L."/>
            <person name="Alfaro M."/>
            <person name="Sun H."/>
            <person name="Tritt A."/>
            <person name="Yoshinaga Y."/>
            <person name="Zwiers L.-H."/>
            <person name="Turgeon B."/>
            <person name="Goodwin S."/>
            <person name="Spatafora J."/>
            <person name="Crous P."/>
            <person name="Grigoriev I."/>
        </authorList>
    </citation>
    <scope>NUCLEOTIDE SEQUENCE</scope>
    <source>
        <strain evidence="5">ATCC 16933</strain>
    </source>
</reference>
<feature type="transmembrane region" description="Helical" evidence="3">
    <location>
        <begin position="404"/>
        <end position="425"/>
    </location>
</feature>
<dbReference type="GO" id="GO:0000324">
    <property type="term" value="C:fungal-type vacuole"/>
    <property type="evidence" value="ECO:0007669"/>
    <property type="project" value="TreeGrafter"/>
</dbReference>
<feature type="non-terminal residue" evidence="5">
    <location>
        <position position="1"/>
    </location>
</feature>
<dbReference type="PANTHER" id="PTHR47966:SF51">
    <property type="entry name" value="BETA-SITE APP-CLEAVING ENZYME, ISOFORM A-RELATED"/>
    <property type="match status" value="1"/>
</dbReference>
<dbReference type="AlphaFoldDB" id="A0A6A6NXS5"/>
<gene>
    <name evidence="5" type="ORF">BDY21DRAFT_262460</name>
</gene>
<dbReference type="InterPro" id="IPR034164">
    <property type="entry name" value="Pepsin-like_dom"/>
</dbReference>
<evidence type="ECO:0000256" key="1">
    <source>
        <dbReference type="ARBA" id="ARBA00007447"/>
    </source>
</evidence>
<dbReference type="InterPro" id="IPR001461">
    <property type="entry name" value="Aspartic_peptidase_A1"/>
</dbReference>
<dbReference type="CDD" id="cd05471">
    <property type="entry name" value="pepsin_like"/>
    <property type="match status" value="1"/>
</dbReference>
<evidence type="ECO:0000256" key="3">
    <source>
        <dbReference type="SAM" id="Phobius"/>
    </source>
</evidence>
<dbReference type="PRINTS" id="PR00792">
    <property type="entry name" value="PEPSIN"/>
</dbReference>
<feature type="non-terminal residue" evidence="5">
    <location>
        <position position="427"/>
    </location>
</feature>
<keyword evidence="3" id="KW-0812">Transmembrane</keyword>
<dbReference type="InterPro" id="IPR021109">
    <property type="entry name" value="Peptidase_aspartic_dom_sf"/>
</dbReference>
<dbReference type="GO" id="GO:0006508">
    <property type="term" value="P:proteolysis"/>
    <property type="evidence" value="ECO:0007669"/>
    <property type="project" value="InterPro"/>
</dbReference>
<dbReference type="Pfam" id="PF00026">
    <property type="entry name" value="Asp"/>
    <property type="match status" value="1"/>
</dbReference>
<evidence type="ECO:0000256" key="2">
    <source>
        <dbReference type="SAM" id="MobiDB-lite"/>
    </source>
</evidence>
<evidence type="ECO:0000313" key="6">
    <source>
        <dbReference type="Proteomes" id="UP000799766"/>
    </source>
</evidence>
<comment type="similarity">
    <text evidence="1">Belongs to the peptidase A1 family.</text>
</comment>
<dbReference type="Proteomes" id="UP000799766">
    <property type="component" value="Unassembled WGS sequence"/>
</dbReference>
<keyword evidence="6" id="KW-1185">Reference proteome</keyword>
<dbReference type="EMBL" id="MU001683">
    <property type="protein sequence ID" value="KAF2456605.1"/>
    <property type="molecule type" value="Genomic_DNA"/>
</dbReference>
<dbReference type="OrthoDB" id="4074350at2759"/>
<feature type="domain" description="Peptidase A1" evidence="4">
    <location>
        <begin position="8"/>
        <end position="358"/>
    </location>
</feature>
<dbReference type="PANTHER" id="PTHR47966">
    <property type="entry name" value="BETA-SITE APP-CLEAVING ENZYME, ISOFORM A-RELATED"/>
    <property type="match status" value="1"/>
</dbReference>
<sequence length="427" mass="45370">DGSDGPWSTFAFRVGTPPQTVKLLIATSGQETWVVNSGACASAGSEEETALCDRDRGFTFNVTNSESWSDNGDYVLEEESNLGYGGIGNYGFDVVTVGWEGSGGPKLDDQIVAAIMAEEWTASGMFGVSPRPTNFTDFRNPRPSFLSSLRERNLVPSLSYGYTAGSRARAGAGVLGSLTLGGYDASRRTINDVTFQLSSVTYRDVVVGLRSVRAPGALSALSSSIYAFLDAGTPHIWLPEDACEIIASAYGLTYDEESDLYLWNETARDAMDVTSASGNLEFELAPDVQSGPSVTITVPFTSLDMVATSAYPGLGTANTSRYFPMRRAANATQFTLGRAFFQDSFLIVDYERGNFSVAQARFDSQASPDLVTIKALGSDGPDTAQVDADDSRSSSSSLSTPAKAGVIAGGVLLLLVLLILALGAYRR</sequence>
<dbReference type="GO" id="GO:0004190">
    <property type="term" value="F:aspartic-type endopeptidase activity"/>
    <property type="evidence" value="ECO:0007669"/>
    <property type="project" value="InterPro"/>
</dbReference>
<dbReference type="Gene3D" id="2.40.70.10">
    <property type="entry name" value="Acid Proteases"/>
    <property type="match status" value="2"/>
</dbReference>
<dbReference type="PROSITE" id="PS51767">
    <property type="entry name" value="PEPTIDASE_A1"/>
    <property type="match status" value="1"/>
</dbReference>
<proteinExistence type="inferred from homology"/>
<keyword evidence="3" id="KW-1133">Transmembrane helix</keyword>
<evidence type="ECO:0000313" key="5">
    <source>
        <dbReference type="EMBL" id="KAF2456605.1"/>
    </source>
</evidence>
<feature type="region of interest" description="Disordered" evidence="2">
    <location>
        <begin position="381"/>
        <end position="401"/>
    </location>
</feature>
<name>A0A6A6NXS5_9PEZI</name>